<evidence type="ECO:0000313" key="2">
    <source>
        <dbReference type="EMBL" id="KAK3935737.1"/>
    </source>
</evidence>
<evidence type="ECO:0000313" key="3">
    <source>
        <dbReference type="Proteomes" id="UP001303473"/>
    </source>
</evidence>
<dbReference type="AlphaFoldDB" id="A0AAN6MYA8"/>
<feature type="region of interest" description="Disordered" evidence="1">
    <location>
        <begin position="1"/>
        <end position="34"/>
    </location>
</feature>
<protein>
    <submittedName>
        <fullName evidence="2">Uncharacterized protein</fullName>
    </submittedName>
</protein>
<reference evidence="3" key="1">
    <citation type="journal article" date="2023" name="Mol. Phylogenet. Evol.">
        <title>Genome-scale phylogeny and comparative genomics of the fungal order Sordariales.</title>
        <authorList>
            <person name="Hensen N."/>
            <person name="Bonometti L."/>
            <person name="Westerberg I."/>
            <person name="Brannstrom I.O."/>
            <person name="Guillou S."/>
            <person name="Cros-Aarteil S."/>
            <person name="Calhoun S."/>
            <person name="Haridas S."/>
            <person name="Kuo A."/>
            <person name="Mondo S."/>
            <person name="Pangilinan J."/>
            <person name="Riley R."/>
            <person name="LaButti K."/>
            <person name="Andreopoulos B."/>
            <person name="Lipzen A."/>
            <person name="Chen C."/>
            <person name="Yan M."/>
            <person name="Daum C."/>
            <person name="Ng V."/>
            <person name="Clum A."/>
            <person name="Steindorff A."/>
            <person name="Ohm R.A."/>
            <person name="Martin F."/>
            <person name="Silar P."/>
            <person name="Natvig D.O."/>
            <person name="Lalanne C."/>
            <person name="Gautier V."/>
            <person name="Ament-Velasquez S.L."/>
            <person name="Kruys A."/>
            <person name="Hutchinson M.I."/>
            <person name="Powell A.J."/>
            <person name="Barry K."/>
            <person name="Miller A.N."/>
            <person name="Grigoriev I.V."/>
            <person name="Debuchy R."/>
            <person name="Gladieux P."/>
            <person name="Hiltunen Thoren M."/>
            <person name="Johannesson H."/>
        </authorList>
    </citation>
    <scope>NUCLEOTIDE SEQUENCE [LARGE SCALE GENOMIC DNA]</scope>
    <source>
        <strain evidence="3">CBS 340.73</strain>
    </source>
</reference>
<name>A0AAN6MYA8_9PEZI</name>
<dbReference type="Proteomes" id="UP001303473">
    <property type="component" value="Unassembled WGS sequence"/>
</dbReference>
<accession>A0AAN6MYA8</accession>
<gene>
    <name evidence="2" type="ORF">QBC46DRAFT_322766</name>
</gene>
<proteinExistence type="predicted"/>
<organism evidence="2 3">
    <name type="scientific">Diplogelasinospora grovesii</name>
    <dbReference type="NCBI Taxonomy" id="303347"/>
    <lineage>
        <taxon>Eukaryota</taxon>
        <taxon>Fungi</taxon>
        <taxon>Dikarya</taxon>
        <taxon>Ascomycota</taxon>
        <taxon>Pezizomycotina</taxon>
        <taxon>Sordariomycetes</taxon>
        <taxon>Sordariomycetidae</taxon>
        <taxon>Sordariales</taxon>
        <taxon>Diplogelasinosporaceae</taxon>
        <taxon>Diplogelasinospora</taxon>
    </lineage>
</organism>
<keyword evidence="3" id="KW-1185">Reference proteome</keyword>
<dbReference type="EMBL" id="MU853909">
    <property type="protein sequence ID" value="KAK3935737.1"/>
    <property type="molecule type" value="Genomic_DNA"/>
</dbReference>
<evidence type="ECO:0000256" key="1">
    <source>
        <dbReference type="SAM" id="MobiDB-lite"/>
    </source>
</evidence>
<sequence>MATATPDNASAGGGNYREHPQLNPSDPIPPADPAAVDSVKELYNAIREKFPDAVADFQARWLVWKNVACPKYGVSSNAFATCEGPEFDKLVALGPKIVPLVVYKLATDNRLEKNRHYLVDPNDLLNYKVLQRQANLIVDMNYERNKLADADLKDWSAYCWKNQMHSSNSGIFTDCQETQDLLSLGPSIVAHLMLAYGPDDLNTKHPGIKFSYELLQRIVYGDGEETGLPYLDFKGMYVAWAEWFQRGEHSQTPRWIRGMRVDGSSADPGPAPWYNHLFPPGRE</sequence>
<comment type="caution">
    <text evidence="2">The sequence shown here is derived from an EMBL/GenBank/DDBJ whole genome shotgun (WGS) entry which is preliminary data.</text>
</comment>